<dbReference type="AlphaFoldDB" id="A0A0A9HQW8"/>
<reference evidence="1" key="1">
    <citation type="submission" date="2014-09" db="EMBL/GenBank/DDBJ databases">
        <authorList>
            <person name="Magalhaes I.L.F."/>
            <person name="Oliveira U."/>
            <person name="Santos F.R."/>
            <person name="Vidigal T.H.D.A."/>
            <person name="Brescovit A.D."/>
            <person name="Santos A.J."/>
        </authorList>
    </citation>
    <scope>NUCLEOTIDE SEQUENCE</scope>
    <source>
        <tissue evidence="1">Shoot tissue taken approximately 20 cm above the soil surface</tissue>
    </source>
</reference>
<accession>A0A0A9HQW8</accession>
<proteinExistence type="predicted"/>
<name>A0A0A9HQW8_ARUDO</name>
<organism evidence="1">
    <name type="scientific">Arundo donax</name>
    <name type="common">Giant reed</name>
    <name type="synonym">Donax arundinaceus</name>
    <dbReference type="NCBI Taxonomy" id="35708"/>
    <lineage>
        <taxon>Eukaryota</taxon>
        <taxon>Viridiplantae</taxon>
        <taxon>Streptophyta</taxon>
        <taxon>Embryophyta</taxon>
        <taxon>Tracheophyta</taxon>
        <taxon>Spermatophyta</taxon>
        <taxon>Magnoliopsida</taxon>
        <taxon>Liliopsida</taxon>
        <taxon>Poales</taxon>
        <taxon>Poaceae</taxon>
        <taxon>PACMAD clade</taxon>
        <taxon>Arundinoideae</taxon>
        <taxon>Arundineae</taxon>
        <taxon>Arundo</taxon>
    </lineage>
</organism>
<dbReference type="EMBL" id="GBRH01158371">
    <property type="protein sequence ID" value="JAE39525.1"/>
    <property type="molecule type" value="Transcribed_RNA"/>
</dbReference>
<sequence length="41" mass="4563">MPAALLCLTVHLLTASTPIGLFIHICFRKKRGRISNRLTAQ</sequence>
<reference evidence="1" key="2">
    <citation type="journal article" date="2015" name="Data Brief">
        <title>Shoot transcriptome of the giant reed, Arundo donax.</title>
        <authorList>
            <person name="Barrero R.A."/>
            <person name="Guerrero F.D."/>
            <person name="Moolhuijzen P."/>
            <person name="Goolsby J.A."/>
            <person name="Tidwell J."/>
            <person name="Bellgard S.E."/>
            <person name="Bellgard M.I."/>
        </authorList>
    </citation>
    <scope>NUCLEOTIDE SEQUENCE</scope>
    <source>
        <tissue evidence="1">Shoot tissue taken approximately 20 cm above the soil surface</tissue>
    </source>
</reference>
<protein>
    <submittedName>
        <fullName evidence="1">Uncharacterized protein</fullName>
    </submittedName>
</protein>
<evidence type="ECO:0000313" key="1">
    <source>
        <dbReference type="EMBL" id="JAE39525.1"/>
    </source>
</evidence>